<dbReference type="KEGG" id="thao:NI17_013420"/>
<organism evidence="2 3">
    <name type="scientific">Thermobifida halotolerans</name>
    <dbReference type="NCBI Taxonomy" id="483545"/>
    <lineage>
        <taxon>Bacteria</taxon>
        <taxon>Bacillati</taxon>
        <taxon>Actinomycetota</taxon>
        <taxon>Actinomycetes</taxon>
        <taxon>Streptosporangiales</taxon>
        <taxon>Nocardiopsidaceae</taxon>
        <taxon>Thermobifida</taxon>
    </lineage>
</organism>
<dbReference type="OrthoDB" id="9803476at2"/>
<protein>
    <submittedName>
        <fullName evidence="2">Uncharacterized protein</fullName>
    </submittedName>
</protein>
<feature type="compositionally biased region" description="Basic and acidic residues" evidence="1">
    <location>
        <begin position="1"/>
        <end position="12"/>
    </location>
</feature>
<gene>
    <name evidence="2" type="ORF">NI17_013420</name>
</gene>
<reference evidence="2" key="1">
    <citation type="submission" date="2020-10" db="EMBL/GenBank/DDBJ databases">
        <title>De novo genome project of the cellulose decomposer Thermobifida halotolerans type strain.</title>
        <authorList>
            <person name="Nagy I."/>
            <person name="Horvath B."/>
            <person name="Kukolya J."/>
            <person name="Nagy I."/>
            <person name="Orsini M."/>
        </authorList>
    </citation>
    <scope>NUCLEOTIDE SEQUENCE</scope>
    <source>
        <strain evidence="2">DSM 44931</strain>
    </source>
</reference>
<keyword evidence="3" id="KW-1185">Reference proteome</keyword>
<accession>A0A399G168</accession>
<name>A0A399G168_9ACTN</name>
<feature type="region of interest" description="Disordered" evidence="1">
    <location>
        <begin position="1"/>
        <end position="20"/>
    </location>
</feature>
<evidence type="ECO:0000256" key="1">
    <source>
        <dbReference type="SAM" id="MobiDB-lite"/>
    </source>
</evidence>
<evidence type="ECO:0000313" key="3">
    <source>
        <dbReference type="Proteomes" id="UP000265719"/>
    </source>
</evidence>
<dbReference type="AlphaFoldDB" id="A0A399G168"/>
<dbReference type="Proteomes" id="UP000265719">
    <property type="component" value="Chromosome"/>
</dbReference>
<evidence type="ECO:0000313" key="2">
    <source>
        <dbReference type="EMBL" id="UOE22234.1"/>
    </source>
</evidence>
<proteinExistence type="predicted"/>
<dbReference type="EMBL" id="CP063196">
    <property type="protein sequence ID" value="UOE22234.1"/>
    <property type="molecule type" value="Genomic_DNA"/>
</dbReference>
<sequence>MDETPDRIERQVDSAASAQRVWDPVSRPGWFVSDGEAVDHRITPDVVLPADQDLDESLLRSATHALPAPRSGARGTAVWDALRRDPAIPPLHVR</sequence>
<dbReference type="RefSeq" id="WP_068688853.1">
    <property type="nucleotide sequence ID" value="NZ_CP063196.1"/>
</dbReference>